<feature type="region of interest" description="Disordered" evidence="1">
    <location>
        <begin position="34"/>
        <end position="54"/>
    </location>
</feature>
<name>A0ABQ1PHL5_9GAMM</name>
<evidence type="ECO:0000313" key="3">
    <source>
        <dbReference type="Proteomes" id="UP000638188"/>
    </source>
</evidence>
<dbReference type="EMBL" id="BMFF01000003">
    <property type="protein sequence ID" value="GGC96991.1"/>
    <property type="molecule type" value="Genomic_DNA"/>
</dbReference>
<evidence type="ECO:0000313" key="2">
    <source>
        <dbReference type="EMBL" id="GGC96991.1"/>
    </source>
</evidence>
<proteinExistence type="predicted"/>
<evidence type="ECO:0000256" key="1">
    <source>
        <dbReference type="SAM" id="MobiDB-lite"/>
    </source>
</evidence>
<accession>A0ABQ1PHL5</accession>
<organism evidence="2 3">
    <name type="scientific">Halopseudomonas salina</name>
    <dbReference type="NCBI Taxonomy" id="1323744"/>
    <lineage>
        <taxon>Bacteria</taxon>
        <taxon>Pseudomonadati</taxon>
        <taxon>Pseudomonadota</taxon>
        <taxon>Gammaproteobacteria</taxon>
        <taxon>Pseudomonadales</taxon>
        <taxon>Pseudomonadaceae</taxon>
        <taxon>Halopseudomonas</taxon>
    </lineage>
</organism>
<reference evidence="3" key="1">
    <citation type="journal article" date="2019" name="Int. J. Syst. Evol. Microbiol.">
        <title>The Global Catalogue of Microorganisms (GCM) 10K type strain sequencing project: providing services to taxonomists for standard genome sequencing and annotation.</title>
        <authorList>
            <consortium name="The Broad Institute Genomics Platform"/>
            <consortium name="The Broad Institute Genome Sequencing Center for Infectious Disease"/>
            <person name="Wu L."/>
            <person name="Ma J."/>
        </authorList>
    </citation>
    <scope>NUCLEOTIDE SEQUENCE [LARGE SCALE GENOMIC DNA]</scope>
    <source>
        <strain evidence="3">CGMCC 1.12482</strain>
    </source>
</reference>
<dbReference type="Proteomes" id="UP000638188">
    <property type="component" value="Unassembled WGS sequence"/>
</dbReference>
<keyword evidence="3" id="KW-1185">Reference proteome</keyword>
<protein>
    <submittedName>
        <fullName evidence="2">Uncharacterized protein</fullName>
    </submittedName>
</protein>
<gene>
    <name evidence="2" type="ORF">GCM10007418_15520</name>
</gene>
<sequence length="54" mass="5637">MRENDSQTHTNLPANVILANAGIHFRGVKKAGLSITTPDSSDVPAAKRSAIPAP</sequence>
<comment type="caution">
    <text evidence="2">The sequence shown here is derived from an EMBL/GenBank/DDBJ whole genome shotgun (WGS) entry which is preliminary data.</text>
</comment>